<evidence type="ECO:0000313" key="1">
    <source>
        <dbReference type="EMBL" id="CAK7344646.1"/>
    </source>
</evidence>
<gene>
    <name evidence="1" type="ORF">DCAF_LOCUS17886</name>
</gene>
<dbReference type="EMBL" id="CAWUPB010001164">
    <property type="protein sequence ID" value="CAK7344646.1"/>
    <property type="molecule type" value="Genomic_DNA"/>
</dbReference>
<comment type="caution">
    <text evidence="1">The sequence shown here is derived from an EMBL/GenBank/DDBJ whole genome shotgun (WGS) entry which is preliminary data.</text>
</comment>
<keyword evidence="2" id="KW-1185">Reference proteome</keyword>
<name>A0AAV1S5N0_9ROSI</name>
<organism evidence="1 2">
    <name type="scientific">Dovyalis caffra</name>
    <dbReference type="NCBI Taxonomy" id="77055"/>
    <lineage>
        <taxon>Eukaryota</taxon>
        <taxon>Viridiplantae</taxon>
        <taxon>Streptophyta</taxon>
        <taxon>Embryophyta</taxon>
        <taxon>Tracheophyta</taxon>
        <taxon>Spermatophyta</taxon>
        <taxon>Magnoliopsida</taxon>
        <taxon>eudicotyledons</taxon>
        <taxon>Gunneridae</taxon>
        <taxon>Pentapetalae</taxon>
        <taxon>rosids</taxon>
        <taxon>fabids</taxon>
        <taxon>Malpighiales</taxon>
        <taxon>Salicaceae</taxon>
        <taxon>Flacourtieae</taxon>
        <taxon>Dovyalis</taxon>
    </lineage>
</organism>
<feature type="non-terminal residue" evidence="1">
    <location>
        <position position="1"/>
    </location>
</feature>
<proteinExistence type="predicted"/>
<dbReference type="Proteomes" id="UP001314170">
    <property type="component" value="Unassembled WGS sequence"/>
</dbReference>
<protein>
    <submittedName>
        <fullName evidence="1">Uncharacterized protein</fullName>
    </submittedName>
</protein>
<dbReference type="AlphaFoldDB" id="A0AAV1S5N0"/>
<accession>A0AAV1S5N0</accession>
<sequence>KKLRRKSFSGEITCEDQGTATSSGGLRLSSFAGLFIISGVASDNTWRTIHMAENA</sequence>
<evidence type="ECO:0000313" key="2">
    <source>
        <dbReference type="Proteomes" id="UP001314170"/>
    </source>
</evidence>
<reference evidence="1 2" key="1">
    <citation type="submission" date="2024-01" db="EMBL/GenBank/DDBJ databases">
        <authorList>
            <person name="Waweru B."/>
        </authorList>
    </citation>
    <scope>NUCLEOTIDE SEQUENCE [LARGE SCALE GENOMIC DNA]</scope>
</reference>